<dbReference type="PRINTS" id="PR00315">
    <property type="entry name" value="ELONGATNFCT"/>
</dbReference>
<accession>A0ABR9UTI4</accession>
<protein>
    <submittedName>
        <fullName evidence="4">Elongation factor G</fullName>
    </submittedName>
</protein>
<dbReference type="CDD" id="cd04170">
    <property type="entry name" value="EF-G_bact"/>
    <property type="match status" value="1"/>
</dbReference>
<dbReference type="CDD" id="cd01434">
    <property type="entry name" value="EFG_mtEFG1_IV"/>
    <property type="match status" value="1"/>
</dbReference>
<dbReference type="InterPro" id="IPR000795">
    <property type="entry name" value="T_Tr_GTP-bd_dom"/>
</dbReference>
<dbReference type="Gene3D" id="3.30.70.870">
    <property type="entry name" value="Elongation Factor G (Translational Gtpase), domain 3"/>
    <property type="match status" value="1"/>
</dbReference>
<proteinExistence type="predicted"/>
<organism evidence="4 5">
    <name type="scientific">Gloeocapsopsis crepidinum LEGE 06123</name>
    <dbReference type="NCBI Taxonomy" id="588587"/>
    <lineage>
        <taxon>Bacteria</taxon>
        <taxon>Bacillati</taxon>
        <taxon>Cyanobacteriota</taxon>
        <taxon>Cyanophyceae</taxon>
        <taxon>Oscillatoriophycideae</taxon>
        <taxon>Chroococcales</taxon>
        <taxon>Chroococcaceae</taxon>
        <taxon>Gloeocapsopsis</taxon>
    </lineage>
</organism>
<dbReference type="Proteomes" id="UP000651156">
    <property type="component" value="Unassembled WGS sequence"/>
</dbReference>
<dbReference type="CDD" id="cd03713">
    <property type="entry name" value="EFG_mtEFG_C"/>
    <property type="match status" value="1"/>
</dbReference>
<dbReference type="Gene3D" id="2.40.30.10">
    <property type="entry name" value="Translation factors"/>
    <property type="match status" value="1"/>
</dbReference>
<dbReference type="InterPro" id="IPR035649">
    <property type="entry name" value="EFG_V"/>
</dbReference>
<dbReference type="PROSITE" id="PS51722">
    <property type="entry name" value="G_TR_2"/>
    <property type="match status" value="1"/>
</dbReference>
<dbReference type="EMBL" id="JADEWN010000035">
    <property type="protein sequence ID" value="MBE9191582.1"/>
    <property type="molecule type" value="Genomic_DNA"/>
</dbReference>
<name>A0ABR9UTI4_9CHRO</name>
<sequence length="692" mass="76492">MNEKGKMGLHNVAIVGPYLSGKTTLLESLLFVTGAISRKGSMRDGNTVGDSATEARDRHMSVEVNAASTEYNGVRFNFIDCPGSVEFAQETYNALMGVDAAIVVCEPTNDNSNESKQRLLTLAPIFKFLDDWEIPHLVFVNKMDKGNSNFMEMLHALKSISSRPIVPHQYPITQGEQITGFIDLVSEQAYQYHSGAACDPIPFPEAFKEQEQAARAEMLEELANFDDHLLEELLEEINPPQEEIVQDMRLELGADLVVPVFFGVAEQDFGVRSLLKALLREAPTPETTAERRGVVLHSEAPLAQVLKTYYTPQGGKLSLVRVWQGKLTDGIVLNGVRAGGIYRLMGQQTTSLTEAQAGDIVALSRLEGINTGDTLSANSELASQLPKAEHLDPVYALAITPEKRNDEVKLSGALSKLLEEDPALYWEQHGDTHEVILWGQGEIHLQVALDRLRRKYNLPMTTHLPQVPYKETIRKPISSVHGRYKHQSGGHGQFGDVYLEIKPLPRGEGFDFKETIVGGVVPKQYIPGVETGVREYLAHGPLGFPIVDVAVTLTNGSYHSVDSSEQAFKQAARIAMQTGIPQGEPTLLEPIVSIEVTTPNEFTSKVLQLLSGRRGQILGYEGRSDWQGWDNVTAYLPQAEMHSFIIELRSLTLGVGSFHWQYHHLQEVPEKLAERVCSTTNGNGNSNGNNHR</sequence>
<dbReference type="SUPFAM" id="SSF52540">
    <property type="entry name" value="P-loop containing nucleoside triphosphate hydrolases"/>
    <property type="match status" value="1"/>
</dbReference>
<evidence type="ECO:0000313" key="4">
    <source>
        <dbReference type="EMBL" id="MBE9191582.1"/>
    </source>
</evidence>
<gene>
    <name evidence="4" type="ORF">IQ230_14740</name>
</gene>
<dbReference type="RefSeq" id="WP_193932713.1">
    <property type="nucleotide sequence ID" value="NZ_CAWPMZ010000067.1"/>
</dbReference>
<dbReference type="NCBIfam" id="NF009379">
    <property type="entry name" value="PRK12740.1-3"/>
    <property type="match status" value="1"/>
</dbReference>
<dbReference type="NCBIfam" id="NF009891">
    <property type="entry name" value="PRK13351.1-1"/>
    <property type="match status" value="1"/>
</dbReference>
<reference evidence="4 5" key="1">
    <citation type="submission" date="2020-10" db="EMBL/GenBank/DDBJ databases">
        <authorList>
            <person name="Castelo-Branco R."/>
            <person name="Eusebio N."/>
            <person name="Adriana R."/>
            <person name="Vieira A."/>
            <person name="Brugerolle De Fraissinette N."/>
            <person name="Rezende De Castro R."/>
            <person name="Schneider M.P."/>
            <person name="Vasconcelos V."/>
            <person name="Leao P.N."/>
        </authorList>
    </citation>
    <scope>NUCLEOTIDE SEQUENCE [LARGE SCALE GENOMIC DNA]</scope>
    <source>
        <strain evidence="4 5">LEGE 06123</strain>
    </source>
</reference>
<dbReference type="Pfam" id="PF00679">
    <property type="entry name" value="EFG_C"/>
    <property type="match status" value="1"/>
</dbReference>
<dbReference type="CDD" id="cd16262">
    <property type="entry name" value="EFG_III"/>
    <property type="match status" value="1"/>
</dbReference>
<dbReference type="SMART" id="SM00838">
    <property type="entry name" value="EFG_C"/>
    <property type="match status" value="1"/>
</dbReference>
<dbReference type="Pfam" id="PF22042">
    <property type="entry name" value="EF-G_D2"/>
    <property type="match status" value="1"/>
</dbReference>
<evidence type="ECO:0000313" key="5">
    <source>
        <dbReference type="Proteomes" id="UP000651156"/>
    </source>
</evidence>
<dbReference type="InterPro" id="IPR047872">
    <property type="entry name" value="EFG_IV"/>
</dbReference>
<dbReference type="SUPFAM" id="SSF54980">
    <property type="entry name" value="EF-G C-terminal domain-like"/>
    <property type="match status" value="2"/>
</dbReference>
<dbReference type="GO" id="GO:0003746">
    <property type="term" value="F:translation elongation factor activity"/>
    <property type="evidence" value="ECO:0007669"/>
    <property type="project" value="UniProtKB-KW"/>
</dbReference>
<dbReference type="InterPro" id="IPR005225">
    <property type="entry name" value="Small_GTP-bd"/>
</dbReference>
<keyword evidence="1" id="KW-0547">Nucleotide-binding</keyword>
<dbReference type="InterPro" id="IPR027417">
    <property type="entry name" value="P-loop_NTPase"/>
</dbReference>
<keyword evidence="2" id="KW-0342">GTP-binding</keyword>
<dbReference type="InterPro" id="IPR009022">
    <property type="entry name" value="EFG_III"/>
</dbReference>
<dbReference type="NCBIfam" id="TIGR00231">
    <property type="entry name" value="small_GTP"/>
    <property type="match status" value="1"/>
</dbReference>
<dbReference type="Pfam" id="PF14492">
    <property type="entry name" value="EFG_III"/>
    <property type="match status" value="1"/>
</dbReference>
<dbReference type="Pfam" id="PF03764">
    <property type="entry name" value="EFG_IV"/>
    <property type="match status" value="1"/>
</dbReference>
<dbReference type="InterPro" id="IPR020568">
    <property type="entry name" value="Ribosomal_Su5_D2-typ_SF"/>
</dbReference>
<keyword evidence="4" id="KW-0251">Elongation factor</keyword>
<dbReference type="SMART" id="SM00889">
    <property type="entry name" value="EFG_IV"/>
    <property type="match status" value="1"/>
</dbReference>
<dbReference type="Gene3D" id="3.40.50.300">
    <property type="entry name" value="P-loop containing nucleotide triphosphate hydrolases"/>
    <property type="match status" value="1"/>
</dbReference>
<dbReference type="PANTHER" id="PTHR43261">
    <property type="entry name" value="TRANSLATION ELONGATION FACTOR G-RELATED"/>
    <property type="match status" value="1"/>
</dbReference>
<dbReference type="PANTHER" id="PTHR43261:SF7">
    <property type="entry name" value="ELONGATION FACTOR G-LIKE PROTEIN"/>
    <property type="match status" value="1"/>
</dbReference>
<dbReference type="InterPro" id="IPR005517">
    <property type="entry name" value="Transl_elong_EFG/EF2_IV"/>
</dbReference>
<dbReference type="Pfam" id="PF00009">
    <property type="entry name" value="GTP_EFTU"/>
    <property type="match status" value="1"/>
</dbReference>
<keyword evidence="4" id="KW-0648">Protein biosynthesis</keyword>
<evidence type="ECO:0000256" key="2">
    <source>
        <dbReference type="ARBA" id="ARBA00023134"/>
    </source>
</evidence>
<dbReference type="NCBIfam" id="NF009381">
    <property type="entry name" value="PRK12740.1-5"/>
    <property type="match status" value="1"/>
</dbReference>
<evidence type="ECO:0000256" key="1">
    <source>
        <dbReference type="ARBA" id="ARBA00022741"/>
    </source>
</evidence>
<keyword evidence="5" id="KW-1185">Reference proteome</keyword>
<dbReference type="InterPro" id="IPR053905">
    <property type="entry name" value="EF-G-like_DII"/>
</dbReference>
<dbReference type="InterPro" id="IPR000640">
    <property type="entry name" value="EFG_V-like"/>
</dbReference>
<comment type="caution">
    <text evidence="4">The sequence shown here is derived from an EMBL/GenBank/DDBJ whole genome shotgun (WGS) entry which is preliminary data.</text>
</comment>
<dbReference type="InterPro" id="IPR014721">
    <property type="entry name" value="Ribsml_uS5_D2-typ_fold_subgr"/>
</dbReference>
<dbReference type="Gene3D" id="3.30.70.240">
    <property type="match status" value="1"/>
</dbReference>
<dbReference type="SUPFAM" id="SSF54211">
    <property type="entry name" value="Ribosomal protein S5 domain 2-like"/>
    <property type="match status" value="1"/>
</dbReference>
<feature type="domain" description="Tr-type G" evidence="3">
    <location>
        <begin position="7"/>
        <end position="286"/>
    </location>
</feature>
<dbReference type="Gene3D" id="3.30.230.10">
    <property type="match status" value="1"/>
</dbReference>
<dbReference type="InterPro" id="IPR041095">
    <property type="entry name" value="EFG_II"/>
</dbReference>
<dbReference type="SUPFAM" id="SSF50447">
    <property type="entry name" value="Translation proteins"/>
    <property type="match status" value="1"/>
</dbReference>
<evidence type="ECO:0000259" key="3">
    <source>
        <dbReference type="PROSITE" id="PS51722"/>
    </source>
</evidence>
<dbReference type="InterPro" id="IPR009000">
    <property type="entry name" value="Transl_B-barrel_sf"/>
</dbReference>
<dbReference type="InterPro" id="IPR035647">
    <property type="entry name" value="EFG_III/V"/>
</dbReference>